<keyword evidence="2" id="KW-1185">Reference proteome</keyword>
<reference evidence="2" key="1">
    <citation type="submission" date="2016-11" db="EMBL/GenBank/DDBJ databases">
        <authorList>
            <person name="Varghese N."/>
            <person name="Submissions S."/>
        </authorList>
    </citation>
    <scope>NUCLEOTIDE SEQUENCE [LARGE SCALE GENOMIC DNA]</scope>
    <source>
        <strain evidence="2">DSM 6637</strain>
    </source>
</reference>
<name>A0A1M7IRI1_9RHOB</name>
<proteinExistence type="predicted"/>
<dbReference type="STRING" id="53463.SAMN05444389_10977"/>
<accession>A0A1M7IRI1</accession>
<evidence type="ECO:0000313" key="2">
    <source>
        <dbReference type="Proteomes" id="UP000184444"/>
    </source>
</evidence>
<sequence length="184" mass="19610">MDHSDTGLRAVCKSLTDVIAPALPADDPLAREQLGLIVHYLGFLRSRLDHLHARERFQLADARALAAKVRDAAQDASDAAALESAIAAADDLLAAPWASTRDLREGTARANHAVSEIVQSAPGLPAEASRRIALAVIAGTEDRIAMERAWYLPMGLDPAPAEVPPLENLLCRHAGHHETNAAAK</sequence>
<dbReference type="Proteomes" id="UP000184444">
    <property type="component" value="Unassembled WGS sequence"/>
</dbReference>
<dbReference type="AlphaFoldDB" id="A0A1M7IRI1"/>
<dbReference type="RefSeq" id="WP_073067726.1">
    <property type="nucleotide sequence ID" value="NZ_FRCK01000009.1"/>
</dbReference>
<gene>
    <name evidence="1" type="ORF">SAMN05444389_10977</name>
</gene>
<dbReference type="OrthoDB" id="4761345at2"/>
<dbReference type="EMBL" id="FRCK01000009">
    <property type="protein sequence ID" value="SHM43295.1"/>
    <property type="molecule type" value="Genomic_DNA"/>
</dbReference>
<organism evidence="1 2">
    <name type="scientific">Paracoccus solventivorans</name>
    <dbReference type="NCBI Taxonomy" id="53463"/>
    <lineage>
        <taxon>Bacteria</taxon>
        <taxon>Pseudomonadati</taxon>
        <taxon>Pseudomonadota</taxon>
        <taxon>Alphaproteobacteria</taxon>
        <taxon>Rhodobacterales</taxon>
        <taxon>Paracoccaceae</taxon>
        <taxon>Paracoccus</taxon>
    </lineage>
</organism>
<protein>
    <submittedName>
        <fullName evidence="1">Uncharacterized protein</fullName>
    </submittedName>
</protein>
<evidence type="ECO:0000313" key="1">
    <source>
        <dbReference type="EMBL" id="SHM43295.1"/>
    </source>
</evidence>